<evidence type="ECO:0000313" key="3">
    <source>
        <dbReference type="Proteomes" id="UP001372834"/>
    </source>
</evidence>
<organism evidence="2 3">
    <name type="scientific">Polyplax serrata</name>
    <name type="common">Common mouse louse</name>
    <dbReference type="NCBI Taxonomy" id="468196"/>
    <lineage>
        <taxon>Eukaryota</taxon>
        <taxon>Metazoa</taxon>
        <taxon>Ecdysozoa</taxon>
        <taxon>Arthropoda</taxon>
        <taxon>Hexapoda</taxon>
        <taxon>Insecta</taxon>
        <taxon>Pterygota</taxon>
        <taxon>Neoptera</taxon>
        <taxon>Paraneoptera</taxon>
        <taxon>Psocodea</taxon>
        <taxon>Troctomorpha</taxon>
        <taxon>Phthiraptera</taxon>
        <taxon>Anoplura</taxon>
        <taxon>Polyplacidae</taxon>
        <taxon>Polyplax</taxon>
    </lineage>
</organism>
<evidence type="ECO:0000256" key="1">
    <source>
        <dbReference type="SAM" id="MobiDB-lite"/>
    </source>
</evidence>
<dbReference type="AlphaFoldDB" id="A0AAN8P205"/>
<name>A0AAN8P205_POLSC</name>
<proteinExistence type="predicted"/>
<gene>
    <name evidence="2" type="ORF">RUM43_007504</name>
</gene>
<sequence length="115" mass="12953">MRTAAGESKWKSSHDVMMMMMMIKARKNAAEWKEDFQSGDATTQVKTCANNGEQKVFALSSSADDLPKRKSSTPQRAVEATERTKRSQQEMTVEKTDRVFVSNCEGVSVSRQQQK</sequence>
<feature type="compositionally biased region" description="Basic and acidic residues" evidence="1">
    <location>
        <begin position="79"/>
        <end position="94"/>
    </location>
</feature>
<comment type="caution">
    <text evidence="2">The sequence shown here is derived from an EMBL/GenBank/DDBJ whole genome shotgun (WGS) entry which is preliminary data.</text>
</comment>
<reference evidence="2 3" key="1">
    <citation type="submission" date="2023-10" db="EMBL/GenBank/DDBJ databases">
        <title>Genomes of two closely related lineages of the louse Polyplax serrata with different host specificities.</title>
        <authorList>
            <person name="Martinu J."/>
            <person name="Tarabai H."/>
            <person name="Stefka J."/>
            <person name="Hypsa V."/>
        </authorList>
    </citation>
    <scope>NUCLEOTIDE SEQUENCE [LARGE SCALE GENOMIC DNA]</scope>
    <source>
        <strain evidence="2">HR10_N</strain>
    </source>
</reference>
<feature type="region of interest" description="Disordered" evidence="1">
    <location>
        <begin position="59"/>
        <end position="94"/>
    </location>
</feature>
<evidence type="ECO:0000313" key="2">
    <source>
        <dbReference type="EMBL" id="KAK6639234.1"/>
    </source>
</evidence>
<dbReference type="Proteomes" id="UP001372834">
    <property type="component" value="Unassembled WGS sequence"/>
</dbReference>
<protein>
    <submittedName>
        <fullName evidence="2">Uncharacterized protein</fullName>
    </submittedName>
</protein>
<dbReference type="EMBL" id="JAWJWE010000003">
    <property type="protein sequence ID" value="KAK6639234.1"/>
    <property type="molecule type" value="Genomic_DNA"/>
</dbReference>
<accession>A0AAN8P205</accession>